<dbReference type="PANTHER" id="PTHR11607">
    <property type="entry name" value="ALPHA-MANNOSIDASE"/>
    <property type="match status" value="1"/>
</dbReference>
<dbReference type="SUPFAM" id="SSF74650">
    <property type="entry name" value="Galactose mutarotase-like"/>
    <property type="match status" value="1"/>
</dbReference>
<dbReference type="InterPro" id="IPR028995">
    <property type="entry name" value="Glyco_hydro_57/38_cen_sf"/>
</dbReference>
<dbReference type="OMA" id="QNEASWT"/>
<evidence type="ECO:0000256" key="6">
    <source>
        <dbReference type="ARBA" id="ARBA00023295"/>
    </source>
</evidence>
<evidence type="ECO:0000256" key="5">
    <source>
        <dbReference type="ARBA" id="ARBA00023157"/>
    </source>
</evidence>
<reference evidence="9 10" key="1">
    <citation type="journal article" date="2021" name="Nat. Plants">
        <title>The Taxus genome provides insights into paclitaxel biosynthesis.</title>
        <authorList>
            <person name="Xiong X."/>
            <person name="Gou J."/>
            <person name="Liao Q."/>
            <person name="Li Y."/>
            <person name="Zhou Q."/>
            <person name="Bi G."/>
            <person name="Li C."/>
            <person name="Du R."/>
            <person name="Wang X."/>
            <person name="Sun T."/>
            <person name="Guo L."/>
            <person name="Liang H."/>
            <person name="Lu P."/>
            <person name="Wu Y."/>
            <person name="Zhang Z."/>
            <person name="Ro D.K."/>
            <person name="Shang Y."/>
            <person name="Huang S."/>
            <person name="Yan J."/>
        </authorList>
    </citation>
    <scope>NUCLEOTIDE SEQUENCE [LARGE SCALE GENOMIC DNA]</scope>
    <source>
        <strain evidence="9">Ta-2019</strain>
    </source>
</reference>
<dbReference type="Pfam" id="PF01074">
    <property type="entry name" value="Glyco_hydro_38N"/>
    <property type="match status" value="1"/>
</dbReference>
<evidence type="ECO:0000259" key="8">
    <source>
        <dbReference type="SMART" id="SM00872"/>
    </source>
</evidence>
<name>A0AA38F450_TAXCH</name>
<dbReference type="Pfam" id="PF09261">
    <property type="entry name" value="Alpha-mann_mid"/>
    <property type="match status" value="1"/>
</dbReference>
<dbReference type="SUPFAM" id="SSF88713">
    <property type="entry name" value="Glycoside hydrolase/deacetylase"/>
    <property type="match status" value="1"/>
</dbReference>
<keyword evidence="4 7" id="KW-0862">Zinc</keyword>
<accession>A0AA38F450</accession>
<dbReference type="GO" id="GO:0006013">
    <property type="term" value="P:mannose metabolic process"/>
    <property type="evidence" value="ECO:0007669"/>
    <property type="project" value="InterPro"/>
</dbReference>
<dbReference type="Gene3D" id="1.20.1270.50">
    <property type="entry name" value="Glycoside hydrolase family 38, central domain"/>
    <property type="match status" value="2"/>
</dbReference>
<dbReference type="AlphaFoldDB" id="A0AA38F450"/>
<feature type="domain" description="Glycoside hydrolase family 38 central" evidence="8">
    <location>
        <begin position="198"/>
        <end position="272"/>
    </location>
</feature>
<dbReference type="Pfam" id="PF07748">
    <property type="entry name" value="Glyco_hydro_38C"/>
    <property type="match status" value="1"/>
</dbReference>
<dbReference type="InterPro" id="IPR013780">
    <property type="entry name" value="Glyco_hydro_b"/>
</dbReference>
<dbReference type="Gene3D" id="2.60.40.1180">
    <property type="entry name" value="Golgi alpha-mannosidase II"/>
    <property type="match status" value="1"/>
</dbReference>
<evidence type="ECO:0000256" key="1">
    <source>
        <dbReference type="ARBA" id="ARBA00009792"/>
    </source>
</evidence>
<dbReference type="Gene3D" id="3.20.110.10">
    <property type="entry name" value="Glycoside hydrolase 38, N terminal domain"/>
    <property type="match status" value="1"/>
</dbReference>
<dbReference type="EC" id="3.2.1.-" evidence="7"/>
<dbReference type="GO" id="GO:0030246">
    <property type="term" value="F:carbohydrate binding"/>
    <property type="evidence" value="ECO:0007669"/>
    <property type="project" value="InterPro"/>
</dbReference>
<evidence type="ECO:0000313" key="10">
    <source>
        <dbReference type="Proteomes" id="UP000824469"/>
    </source>
</evidence>
<dbReference type="SUPFAM" id="SSF88688">
    <property type="entry name" value="Families 57/38 glycoside transferase middle domain"/>
    <property type="match status" value="1"/>
</dbReference>
<evidence type="ECO:0000256" key="3">
    <source>
        <dbReference type="ARBA" id="ARBA00022801"/>
    </source>
</evidence>
<proteinExistence type="inferred from homology"/>
<dbReference type="InterPro" id="IPR015341">
    <property type="entry name" value="Glyco_hydro_38_cen"/>
</dbReference>
<keyword evidence="10" id="KW-1185">Reference proteome</keyword>
<comment type="cofactor">
    <cofactor evidence="7">
        <name>Zn(2+)</name>
        <dbReference type="ChEBI" id="CHEBI:29105"/>
    </cofactor>
    <text evidence="7">Binds 1 zinc ion per subunit.</text>
</comment>
<dbReference type="FunFam" id="2.60.40.1180:FF:000015">
    <property type="entry name" value="Alpha-mannosidase"/>
    <property type="match status" value="1"/>
</dbReference>
<protein>
    <recommendedName>
        <fullName evidence="7">Alpha-mannosidase</fullName>
        <ecNumber evidence="7">3.2.1.-</ecNumber>
    </recommendedName>
</protein>
<comment type="caution">
    <text evidence="9">The sequence shown here is derived from an EMBL/GenBank/DDBJ whole genome shotgun (WGS) entry which is preliminary data.</text>
</comment>
<keyword evidence="3 7" id="KW-0378">Hydrolase</keyword>
<keyword evidence="2 7" id="KW-0479">Metal-binding</keyword>
<evidence type="ECO:0000256" key="7">
    <source>
        <dbReference type="RuleBase" id="RU361199"/>
    </source>
</evidence>
<evidence type="ECO:0000256" key="2">
    <source>
        <dbReference type="ARBA" id="ARBA00022723"/>
    </source>
</evidence>
<dbReference type="InterPro" id="IPR011682">
    <property type="entry name" value="Glyco_hydro_38_C"/>
</dbReference>
<dbReference type="InterPro" id="IPR011013">
    <property type="entry name" value="Gal_mutarotase_sf_dom"/>
</dbReference>
<dbReference type="FunFam" id="1.20.1270.50:FF:000003">
    <property type="entry name" value="Alpha-mannosidase"/>
    <property type="match status" value="1"/>
</dbReference>
<organism evidence="9 10">
    <name type="scientific">Taxus chinensis</name>
    <name type="common">Chinese yew</name>
    <name type="synonym">Taxus wallichiana var. chinensis</name>
    <dbReference type="NCBI Taxonomy" id="29808"/>
    <lineage>
        <taxon>Eukaryota</taxon>
        <taxon>Viridiplantae</taxon>
        <taxon>Streptophyta</taxon>
        <taxon>Embryophyta</taxon>
        <taxon>Tracheophyta</taxon>
        <taxon>Spermatophyta</taxon>
        <taxon>Pinopsida</taxon>
        <taxon>Pinidae</taxon>
        <taxon>Conifers II</taxon>
        <taxon>Cupressales</taxon>
        <taxon>Taxaceae</taxon>
        <taxon>Taxus</taxon>
    </lineage>
</organism>
<sequence length="582" mass="66061">MANCRQYWLLKIGGMFSSALLELESYKVGFEALFFARADYQDIAKRREDRTMEMIWRGSKSLGSTAQVFTGILAHHYDPPPEFRYDIKTTETTIQDDPFLYDYNVEQQIDLFVQLAKEQAKQFRTNHIMWTMGEDFAYENANTWFKQMDKLIHYANKDGRVNAFYSTPTIYTFQKHAANESWPLKTDDFFPYADCEHCYWTGYFTSRPALKGYVRKLSGLLQATRQLEFVVGRNKGIPNTDSLEEAMAVLQHHDGVSGTERQHVANDYALRLSRASIEAENVMKSALVCLMSGKLNCADNMSSMLGTHLKPQKGHSLQEISSSSTSEYVAGRIELEQCPLMNISYCPKSETKLGVGRSLVVVIYNPLGWTRKEVIKIPVSSSAMEVLDSDGKKIQAQFVPIDSASRKVRDYYAAAFQEASVQSEPLFNLYFEVSVPSLGYVVYFLKATQNEASWTMPMKPQDFNGDIILDSTKIQMVFSNSTGLLKQIRQQEHGVSLPMQQSFCWYNGSDGNTGEKKIQASGAYVFRPNSSSCFQLGNTSEQVIQSVVLGDIVNEVHQQFSPWVSQVVRLYKNADDIEVDFL</sequence>
<dbReference type="GO" id="GO:0004559">
    <property type="term" value="F:alpha-mannosidase activity"/>
    <property type="evidence" value="ECO:0007669"/>
    <property type="project" value="InterPro"/>
</dbReference>
<comment type="similarity">
    <text evidence="1 7">Belongs to the glycosyl hydrolase 38 family.</text>
</comment>
<dbReference type="PANTHER" id="PTHR11607:SF3">
    <property type="entry name" value="LYSOSOMAL ALPHA-MANNOSIDASE"/>
    <property type="match status" value="1"/>
</dbReference>
<keyword evidence="6 7" id="KW-0326">Glycosidase</keyword>
<keyword evidence="5" id="KW-1015">Disulfide bond</keyword>
<dbReference type="InterPro" id="IPR027291">
    <property type="entry name" value="Glyco_hydro_38_N_sf"/>
</dbReference>
<dbReference type="Proteomes" id="UP000824469">
    <property type="component" value="Unassembled WGS sequence"/>
</dbReference>
<dbReference type="InterPro" id="IPR000602">
    <property type="entry name" value="Glyco_hydro_38_N"/>
</dbReference>
<evidence type="ECO:0000256" key="4">
    <source>
        <dbReference type="ARBA" id="ARBA00022833"/>
    </source>
</evidence>
<dbReference type="Gene3D" id="2.70.98.30">
    <property type="entry name" value="Golgi alpha-mannosidase II, domain 4"/>
    <property type="match status" value="1"/>
</dbReference>
<dbReference type="InterPro" id="IPR011330">
    <property type="entry name" value="Glyco_hydro/deAcase_b/a-brl"/>
</dbReference>
<dbReference type="InterPro" id="IPR050843">
    <property type="entry name" value="Glycosyl_Hydrlase_38"/>
</dbReference>
<feature type="non-terminal residue" evidence="9">
    <location>
        <position position="582"/>
    </location>
</feature>
<evidence type="ECO:0000313" key="9">
    <source>
        <dbReference type="EMBL" id="KAH9288551.1"/>
    </source>
</evidence>
<dbReference type="SMART" id="SM00872">
    <property type="entry name" value="Alpha-mann_mid"/>
    <property type="match status" value="1"/>
</dbReference>
<dbReference type="InterPro" id="IPR037094">
    <property type="entry name" value="Glyco_hydro_38_cen_sf"/>
</dbReference>
<dbReference type="EMBL" id="JAHRHJ020003813">
    <property type="protein sequence ID" value="KAH9288551.1"/>
    <property type="molecule type" value="Genomic_DNA"/>
</dbReference>
<dbReference type="GO" id="GO:0046872">
    <property type="term" value="F:metal ion binding"/>
    <property type="evidence" value="ECO:0007669"/>
    <property type="project" value="UniProtKB-KW"/>
</dbReference>
<gene>
    <name evidence="9" type="ORF">KI387_032668</name>
</gene>
<dbReference type="FunFam" id="1.20.1270.50:FF:000002">
    <property type="entry name" value="Alpha-mannosidase"/>
    <property type="match status" value="1"/>
</dbReference>